<dbReference type="Pfam" id="PF00528">
    <property type="entry name" value="BPD_transp_1"/>
    <property type="match status" value="1"/>
</dbReference>
<sequence>MATAIETTAPARATTAAPARSRRRLGSRRTLLVVLQVATVVVLLGAWELGARAGTVNTFLFSSPSQVLDSLSRRAASGDLAVDVRTTVTEVALGFLVGAVGGSVLGLALWYSRFVADYTAPFIAAIGAIPVLAIAPMTIIWFGTGLMSKIMIVGFSCVVVSLTSSYRGAQRADPDQIDLMRSFGASTGQIFTKVVAPGALPWIVSGLKLNVGFAVVGAIVGEYISSDAGVGHMILLGSSNFTVGLVLAGLVVVMAIVLVLTFLMNLLERFLLSWERTTK</sequence>
<dbReference type="EMBL" id="SZYE01000009">
    <property type="protein sequence ID" value="TKR26996.1"/>
    <property type="molecule type" value="Genomic_DNA"/>
</dbReference>
<dbReference type="GO" id="GO:0005886">
    <property type="term" value="C:plasma membrane"/>
    <property type="evidence" value="ECO:0007669"/>
    <property type="project" value="UniProtKB-SubCell"/>
</dbReference>
<gene>
    <name evidence="9" type="ORF">FA014_02685</name>
</gene>
<accession>A0A7Z8K3R2</accession>
<reference evidence="9 10" key="1">
    <citation type="submission" date="2019-05" db="EMBL/GenBank/DDBJ databases">
        <title>Genome sequence of Cellulomonas hominis strain CS1.</title>
        <authorList>
            <person name="Belmont J."/>
            <person name="Maclea K.S."/>
        </authorList>
    </citation>
    <scope>NUCLEOTIDE SEQUENCE [LARGE SCALE GENOMIC DNA]</scope>
    <source>
        <strain evidence="9 10">CS1</strain>
    </source>
</reference>
<feature type="transmembrane region" description="Helical" evidence="7">
    <location>
        <begin position="150"/>
        <end position="169"/>
    </location>
</feature>
<dbReference type="Proteomes" id="UP000308121">
    <property type="component" value="Unassembled WGS sequence"/>
</dbReference>
<feature type="domain" description="ABC transmembrane type-1" evidence="8">
    <location>
        <begin position="84"/>
        <end position="264"/>
    </location>
</feature>
<keyword evidence="3" id="KW-1003">Cell membrane</keyword>
<evidence type="ECO:0000313" key="10">
    <source>
        <dbReference type="Proteomes" id="UP000308121"/>
    </source>
</evidence>
<dbReference type="RefSeq" id="WP_154728176.1">
    <property type="nucleotide sequence ID" value="NZ_SZYE01000009.1"/>
</dbReference>
<comment type="similarity">
    <text evidence="7">Belongs to the binding-protein-dependent transport system permease family.</text>
</comment>
<comment type="subcellular location">
    <subcellularLocation>
        <location evidence="1 7">Cell membrane</location>
        <topology evidence="1 7">Multi-pass membrane protein</topology>
    </subcellularLocation>
</comment>
<dbReference type="PANTHER" id="PTHR30151:SF20">
    <property type="entry name" value="ABC TRANSPORTER PERMEASE PROTEIN HI_0355-RELATED"/>
    <property type="match status" value="1"/>
</dbReference>
<evidence type="ECO:0000259" key="8">
    <source>
        <dbReference type="PROSITE" id="PS50928"/>
    </source>
</evidence>
<evidence type="ECO:0000256" key="3">
    <source>
        <dbReference type="ARBA" id="ARBA00022475"/>
    </source>
</evidence>
<evidence type="ECO:0000256" key="1">
    <source>
        <dbReference type="ARBA" id="ARBA00004651"/>
    </source>
</evidence>
<evidence type="ECO:0000256" key="6">
    <source>
        <dbReference type="ARBA" id="ARBA00023136"/>
    </source>
</evidence>
<name>A0A7Z8K3R2_9CELL</name>
<organism evidence="9 10">
    <name type="scientific">Cellulomonas hominis</name>
    <dbReference type="NCBI Taxonomy" id="156981"/>
    <lineage>
        <taxon>Bacteria</taxon>
        <taxon>Bacillati</taxon>
        <taxon>Actinomycetota</taxon>
        <taxon>Actinomycetes</taxon>
        <taxon>Micrococcales</taxon>
        <taxon>Cellulomonadaceae</taxon>
        <taxon>Cellulomonas</taxon>
    </lineage>
</organism>
<comment type="caution">
    <text evidence="9">The sequence shown here is derived from an EMBL/GenBank/DDBJ whole genome shotgun (WGS) entry which is preliminary data.</text>
</comment>
<dbReference type="PANTHER" id="PTHR30151">
    <property type="entry name" value="ALKANE SULFONATE ABC TRANSPORTER-RELATED, MEMBRANE SUBUNIT"/>
    <property type="match status" value="1"/>
</dbReference>
<evidence type="ECO:0000256" key="5">
    <source>
        <dbReference type="ARBA" id="ARBA00022989"/>
    </source>
</evidence>
<proteinExistence type="inferred from homology"/>
<feature type="transmembrane region" description="Helical" evidence="7">
    <location>
        <begin position="190"/>
        <end position="221"/>
    </location>
</feature>
<dbReference type="Gene3D" id="1.10.3720.10">
    <property type="entry name" value="MetI-like"/>
    <property type="match status" value="1"/>
</dbReference>
<keyword evidence="4 7" id="KW-0812">Transmembrane</keyword>
<evidence type="ECO:0000313" key="9">
    <source>
        <dbReference type="EMBL" id="TKR26996.1"/>
    </source>
</evidence>
<evidence type="ECO:0000256" key="2">
    <source>
        <dbReference type="ARBA" id="ARBA00022448"/>
    </source>
</evidence>
<evidence type="ECO:0000256" key="7">
    <source>
        <dbReference type="RuleBase" id="RU363032"/>
    </source>
</evidence>
<keyword evidence="5 7" id="KW-1133">Transmembrane helix</keyword>
<dbReference type="PROSITE" id="PS50928">
    <property type="entry name" value="ABC_TM1"/>
    <property type="match status" value="1"/>
</dbReference>
<dbReference type="GO" id="GO:0055085">
    <property type="term" value="P:transmembrane transport"/>
    <property type="evidence" value="ECO:0007669"/>
    <property type="project" value="InterPro"/>
</dbReference>
<dbReference type="AlphaFoldDB" id="A0A7Z8K3R2"/>
<feature type="transmembrane region" description="Helical" evidence="7">
    <location>
        <begin position="30"/>
        <end position="47"/>
    </location>
</feature>
<feature type="transmembrane region" description="Helical" evidence="7">
    <location>
        <begin position="241"/>
        <end position="267"/>
    </location>
</feature>
<dbReference type="InterPro" id="IPR000515">
    <property type="entry name" value="MetI-like"/>
</dbReference>
<keyword evidence="6 7" id="KW-0472">Membrane</keyword>
<protein>
    <submittedName>
        <fullName evidence="9">ABC transporter permease</fullName>
    </submittedName>
</protein>
<dbReference type="SUPFAM" id="SSF161098">
    <property type="entry name" value="MetI-like"/>
    <property type="match status" value="1"/>
</dbReference>
<feature type="transmembrane region" description="Helical" evidence="7">
    <location>
        <begin position="91"/>
        <end position="110"/>
    </location>
</feature>
<keyword evidence="2 7" id="KW-0813">Transport</keyword>
<feature type="transmembrane region" description="Helical" evidence="7">
    <location>
        <begin position="122"/>
        <end position="144"/>
    </location>
</feature>
<dbReference type="InterPro" id="IPR035906">
    <property type="entry name" value="MetI-like_sf"/>
</dbReference>
<evidence type="ECO:0000256" key="4">
    <source>
        <dbReference type="ARBA" id="ARBA00022692"/>
    </source>
</evidence>
<dbReference type="OrthoDB" id="7274389at2"/>
<dbReference type="CDD" id="cd06261">
    <property type="entry name" value="TM_PBP2"/>
    <property type="match status" value="1"/>
</dbReference>